<gene>
    <name evidence="1" type="ORF">RUA4292_00356</name>
</gene>
<proteinExistence type="predicted"/>
<dbReference type="RefSeq" id="WP_058276040.1">
    <property type="nucleotide sequence ID" value="NZ_CYPU01000007.1"/>
</dbReference>
<accession>A0A0P1EUB4</accession>
<dbReference type="OrthoDB" id="7805566at2"/>
<reference evidence="1 2" key="1">
    <citation type="submission" date="2015-09" db="EMBL/GenBank/DDBJ databases">
        <authorList>
            <consortium name="Swine Surveillance"/>
        </authorList>
    </citation>
    <scope>NUCLEOTIDE SEQUENCE [LARGE SCALE GENOMIC DNA]</scope>
    <source>
        <strain evidence="1 2">CECT 4292</strain>
    </source>
</reference>
<dbReference type="GeneID" id="55491678"/>
<dbReference type="AlphaFoldDB" id="A0A0P1EUB4"/>
<dbReference type="EMBL" id="CYPU01000007">
    <property type="protein sequence ID" value="CUH46192.1"/>
    <property type="molecule type" value="Genomic_DNA"/>
</dbReference>
<protein>
    <submittedName>
        <fullName evidence="1">Uncharacterized protein</fullName>
    </submittedName>
</protein>
<dbReference type="STRING" id="81569.RUM4293_04486"/>
<sequence>MGALRFIGFALIVGLVVAGLDYFQQDKKTDDTLSLSGYVETISARFDQSQKEREVKQTARERQKLWDAGAKAFIPSPPEGWARYALTEPDAKAVSRVLSEFGPVPLISSISGPAELLQLNAAGKDGALRKLDETGTVYAKEDELIWLDITLKPQAARNTLAGLALSAQDAFLDGMKAEQGYAVIDGVAFIETTGNLLDDTKKTNHRAFTGRIGFDQEVVIRLHADASDATIREFLGLVDYAGLNALLPHPALVVGNGIEVPLIRQPEIADEMHDLYETMQIAQLRLGQEKLENLDAAALVANTLSSSGFNSEGVMDITNGEVFENQELSQLSYIRTQNLLLASALSEVETEVASTGGIGGFVKGLMGKVAHANANADEPEPQVAPSAEVKVRKGGLGKSSCATLGSSKRCSVGGN</sequence>
<evidence type="ECO:0000313" key="1">
    <source>
        <dbReference type="EMBL" id="CUH46192.1"/>
    </source>
</evidence>
<dbReference type="Proteomes" id="UP000050783">
    <property type="component" value="Unassembled WGS sequence"/>
</dbReference>
<name>A0A0P1EUB4_9RHOB</name>
<evidence type="ECO:0000313" key="2">
    <source>
        <dbReference type="Proteomes" id="UP000050783"/>
    </source>
</evidence>
<organism evidence="1 2">
    <name type="scientific">Ruegeria atlantica</name>
    <dbReference type="NCBI Taxonomy" id="81569"/>
    <lineage>
        <taxon>Bacteria</taxon>
        <taxon>Pseudomonadati</taxon>
        <taxon>Pseudomonadota</taxon>
        <taxon>Alphaproteobacteria</taxon>
        <taxon>Rhodobacterales</taxon>
        <taxon>Roseobacteraceae</taxon>
        <taxon>Ruegeria</taxon>
    </lineage>
</organism>